<evidence type="ECO:0000256" key="10">
    <source>
        <dbReference type="SAM" id="Phobius"/>
    </source>
</evidence>
<dbReference type="InterPro" id="IPR000618">
    <property type="entry name" value="Insect_cuticle"/>
</dbReference>
<feature type="transmembrane region" description="Helical" evidence="10">
    <location>
        <begin position="234"/>
        <end position="253"/>
    </location>
</feature>
<evidence type="ECO:0000256" key="8">
    <source>
        <dbReference type="ARBA" id="ARBA00023170"/>
    </source>
</evidence>
<reference evidence="12 13" key="2">
    <citation type="journal article" date="2010" name="Nucleic Acids Res.">
        <title>BeetleBase in 2010: revisions to provide comprehensive genomic information for Tribolium castaneum.</title>
        <authorList>
            <person name="Kim H.S."/>
            <person name="Murphy T."/>
            <person name="Xia J."/>
            <person name="Caragea D."/>
            <person name="Park Y."/>
            <person name="Beeman R.W."/>
            <person name="Lorenzen M.D."/>
            <person name="Butcher S."/>
            <person name="Manak J.R."/>
            <person name="Brown S.J."/>
        </authorList>
    </citation>
    <scope>GENOME REANNOTATION</scope>
    <source>
        <strain evidence="12 13">Georgia GA2</strain>
    </source>
</reference>
<evidence type="ECO:0000256" key="4">
    <source>
        <dbReference type="ARBA" id="ARBA00022475"/>
    </source>
</evidence>
<dbReference type="AlphaFoldDB" id="A0A139WHQ8"/>
<protein>
    <submittedName>
        <fullName evidence="12">Gustatory receptor for sugar taste 64e-like Protein</fullName>
    </submittedName>
</protein>
<evidence type="ECO:0000256" key="2">
    <source>
        <dbReference type="ARBA" id="ARBA00005327"/>
    </source>
</evidence>
<keyword evidence="4" id="KW-1003">Cell membrane</keyword>
<dbReference type="InterPro" id="IPR031311">
    <property type="entry name" value="CHIT_BIND_RR_consensus"/>
</dbReference>
<feature type="transmembrane region" description="Helical" evidence="10">
    <location>
        <begin position="526"/>
        <end position="544"/>
    </location>
</feature>
<dbReference type="InParanoid" id="A0A139WHQ8"/>
<dbReference type="InterPro" id="IPR009318">
    <property type="entry name" value="Gustatory_rcpt"/>
</dbReference>
<gene>
    <name evidence="12" type="primary">AUGUSTUS-3.0.2_33227</name>
    <name evidence="12" type="ORF">TcasGA2_TC033227</name>
</gene>
<dbReference type="Proteomes" id="UP000007266">
    <property type="component" value="Linkage group 5"/>
</dbReference>
<feature type="chain" id="PRO_5007299985" evidence="11">
    <location>
        <begin position="17"/>
        <end position="560"/>
    </location>
</feature>
<dbReference type="PROSITE" id="PS51257">
    <property type="entry name" value="PROKAR_LIPOPROTEIN"/>
    <property type="match status" value="1"/>
</dbReference>
<evidence type="ECO:0000256" key="1">
    <source>
        <dbReference type="ARBA" id="ARBA00004651"/>
    </source>
</evidence>
<dbReference type="EMBL" id="KQ971343">
    <property type="protein sequence ID" value="KYB27391.1"/>
    <property type="molecule type" value="Genomic_DNA"/>
</dbReference>
<evidence type="ECO:0000313" key="13">
    <source>
        <dbReference type="Proteomes" id="UP000007266"/>
    </source>
</evidence>
<feature type="transmembrane region" description="Helical" evidence="10">
    <location>
        <begin position="323"/>
        <end position="344"/>
    </location>
</feature>
<dbReference type="Pfam" id="PF00379">
    <property type="entry name" value="Chitin_bind_4"/>
    <property type="match status" value="1"/>
</dbReference>
<feature type="transmembrane region" description="Helical" evidence="10">
    <location>
        <begin position="422"/>
        <end position="441"/>
    </location>
</feature>
<accession>A0A139WHQ8</accession>
<feature type="transmembrane region" description="Helical" evidence="10">
    <location>
        <begin position="453"/>
        <end position="475"/>
    </location>
</feature>
<dbReference type="eggNOG" id="ENOG502QTKP">
    <property type="taxonomic scope" value="Eukaryota"/>
</dbReference>
<proteinExistence type="inferred from homology"/>
<evidence type="ECO:0000256" key="11">
    <source>
        <dbReference type="SAM" id="SignalP"/>
    </source>
</evidence>
<evidence type="ECO:0000256" key="6">
    <source>
        <dbReference type="ARBA" id="ARBA00022989"/>
    </source>
</evidence>
<comment type="similarity">
    <text evidence="2">Belongs to the insect chemoreceptor superfamily. Gustatory receptor (GR) family. Gr5a subfamily.</text>
</comment>
<keyword evidence="3 9" id="KW-0193">Cuticle</keyword>
<dbReference type="GO" id="GO:0050916">
    <property type="term" value="P:sensory perception of sweet taste"/>
    <property type="evidence" value="ECO:0007669"/>
    <property type="project" value="UniProtKB-ARBA"/>
</dbReference>
<reference evidence="12 13" key="1">
    <citation type="journal article" date="2008" name="Nature">
        <title>The genome of the model beetle and pest Tribolium castaneum.</title>
        <authorList>
            <consortium name="Tribolium Genome Sequencing Consortium"/>
            <person name="Richards S."/>
            <person name="Gibbs R.A."/>
            <person name="Weinstock G.M."/>
            <person name="Brown S.J."/>
            <person name="Denell R."/>
            <person name="Beeman R.W."/>
            <person name="Gibbs R."/>
            <person name="Beeman R.W."/>
            <person name="Brown S.J."/>
            <person name="Bucher G."/>
            <person name="Friedrich M."/>
            <person name="Grimmelikhuijzen C.J."/>
            <person name="Klingler M."/>
            <person name="Lorenzen M."/>
            <person name="Richards S."/>
            <person name="Roth S."/>
            <person name="Schroder R."/>
            <person name="Tautz D."/>
            <person name="Zdobnov E.M."/>
            <person name="Muzny D."/>
            <person name="Gibbs R.A."/>
            <person name="Weinstock G.M."/>
            <person name="Attaway T."/>
            <person name="Bell S."/>
            <person name="Buhay C.J."/>
            <person name="Chandrabose M.N."/>
            <person name="Chavez D."/>
            <person name="Clerk-Blankenburg K.P."/>
            <person name="Cree A."/>
            <person name="Dao M."/>
            <person name="Davis C."/>
            <person name="Chacko J."/>
            <person name="Dinh H."/>
            <person name="Dugan-Rocha S."/>
            <person name="Fowler G."/>
            <person name="Garner T.T."/>
            <person name="Garnes J."/>
            <person name="Gnirke A."/>
            <person name="Hawes A."/>
            <person name="Hernandez J."/>
            <person name="Hines S."/>
            <person name="Holder M."/>
            <person name="Hume J."/>
            <person name="Jhangiani S.N."/>
            <person name="Joshi V."/>
            <person name="Khan Z.M."/>
            <person name="Jackson L."/>
            <person name="Kovar C."/>
            <person name="Kowis A."/>
            <person name="Lee S."/>
            <person name="Lewis L.R."/>
            <person name="Margolis J."/>
            <person name="Morgan M."/>
            <person name="Nazareth L.V."/>
            <person name="Nguyen N."/>
            <person name="Okwuonu G."/>
            <person name="Parker D."/>
            <person name="Richards S."/>
            <person name="Ruiz S.J."/>
            <person name="Santibanez J."/>
            <person name="Savard J."/>
            <person name="Scherer S.E."/>
            <person name="Schneider B."/>
            <person name="Sodergren E."/>
            <person name="Tautz D."/>
            <person name="Vattahil S."/>
            <person name="Villasana D."/>
            <person name="White C.S."/>
            <person name="Wright R."/>
            <person name="Park Y."/>
            <person name="Beeman R.W."/>
            <person name="Lord J."/>
            <person name="Oppert B."/>
            <person name="Lorenzen M."/>
            <person name="Brown S."/>
            <person name="Wang L."/>
            <person name="Savard J."/>
            <person name="Tautz D."/>
            <person name="Richards S."/>
            <person name="Weinstock G."/>
            <person name="Gibbs R.A."/>
            <person name="Liu Y."/>
            <person name="Worley K."/>
            <person name="Weinstock G."/>
            <person name="Elsik C.G."/>
            <person name="Reese J.T."/>
            <person name="Elhaik E."/>
            <person name="Landan G."/>
            <person name="Graur D."/>
            <person name="Arensburger P."/>
            <person name="Atkinson P."/>
            <person name="Beeman R.W."/>
            <person name="Beidler J."/>
            <person name="Brown S.J."/>
            <person name="Demuth J.P."/>
            <person name="Drury D.W."/>
            <person name="Du Y.Z."/>
            <person name="Fujiwara H."/>
            <person name="Lorenzen M."/>
            <person name="Maselli V."/>
            <person name="Osanai M."/>
            <person name="Park Y."/>
            <person name="Robertson H.M."/>
            <person name="Tu Z."/>
            <person name="Wang J.J."/>
            <person name="Wang S."/>
            <person name="Richards S."/>
            <person name="Song H."/>
            <person name="Zhang L."/>
            <person name="Sodergren E."/>
            <person name="Werner D."/>
            <person name="Stanke M."/>
            <person name="Morgenstern B."/>
            <person name="Solovyev V."/>
            <person name="Kosarev P."/>
            <person name="Brown G."/>
            <person name="Chen H.C."/>
            <person name="Ermolaeva O."/>
            <person name="Hlavina W."/>
            <person name="Kapustin Y."/>
            <person name="Kiryutin B."/>
            <person name="Kitts P."/>
            <person name="Maglott D."/>
            <person name="Pruitt K."/>
            <person name="Sapojnikov V."/>
            <person name="Souvorov A."/>
            <person name="Mackey A.J."/>
            <person name="Waterhouse R.M."/>
            <person name="Wyder S."/>
            <person name="Zdobnov E.M."/>
            <person name="Zdobnov E.M."/>
            <person name="Wyder S."/>
            <person name="Kriventseva E.V."/>
            <person name="Kadowaki T."/>
            <person name="Bork P."/>
            <person name="Aranda M."/>
            <person name="Bao R."/>
            <person name="Beermann A."/>
            <person name="Berns N."/>
            <person name="Bolognesi R."/>
            <person name="Bonneton F."/>
            <person name="Bopp D."/>
            <person name="Brown S.J."/>
            <person name="Bucher G."/>
            <person name="Butts T."/>
            <person name="Chaumot A."/>
            <person name="Denell R.E."/>
            <person name="Ferrier D.E."/>
            <person name="Friedrich M."/>
            <person name="Gordon C.M."/>
            <person name="Jindra M."/>
            <person name="Klingler M."/>
            <person name="Lan Q."/>
            <person name="Lattorff H.M."/>
            <person name="Laudet V."/>
            <person name="von Levetsow C."/>
            <person name="Liu Z."/>
            <person name="Lutz R."/>
            <person name="Lynch J.A."/>
            <person name="da Fonseca R.N."/>
            <person name="Posnien N."/>
            <person name="Reuter R."/>
            <person name="Roth S."/>
            <person name="Savard J."/>
            <person name="Schinko J.B."/>
            <person name="Schmitt C."/>
            <person name="Schoppmeier M."/>
            <person name="Schroder R."/>
            <person name="Shippy T.D."/>
            <person name="Simonnet F."/>
            <person name="Marques-Souza H."/>
            <person name="Tautz D."/>
            <person name="Tomoyasu Y."/>
            <person name="Trauner J."/>
            <person name="Van der Zee M."/>
            <person name="Vervoort M."/>
            <person name="Wittkopp N."/>
            <person name="Wimmer E.A."/>
            <person name="Yang X."/>
            <person name="Jones A.K."/>
            <person name="Sattelle D.B."/>
            <person name="Ebert P.R."/>
            <person name="Nelson D."/>
            <person name="Scott J.G."/>
            <person name="Beeman R.W."/>
            <person name="Muthukrishnan S."/>
            <person name="Kramer K.J."/>
            <person name="Arakane Y."/>
            <person name="Beeman R.W."/>
            <person name="Zhu Q."/>
            <person name="Hogenkamp D."/>
            <person name="Dixit R."/>
            <person name="Oppert B."/>
            <person name="Jiang H."/>
            <person name="Zou Z."/>
            <person name="Marshall J."/>
            <person name="Elpidina E."/>
            <person name="Vinokurov K."/>
            <person name="Oppert C."/>
            <person name="Zou Z."/>
            <person name="Evans J."/>
            <person name="Lu Z."/>
            <person name="Zhao P."/>
            <person name="Sumathipala N."/>
            <person name="Altincicek B."/>
            <person name="Vilcinskas A."/>
            <person name="Williams M."/>
            <person name="Hultmark D."/>
            <person name="Hetru C."/>
            <person name="Jiang H."/>
            <person name="Grimmelikhuijzen C.J."/>
            <person name="Hauser F."/>
            <person name="Cazzamali G."/>
            <person name="Williamson M."/>
            <person name="Park Y."/>
            <person name="Li B."/>
            <person name="Tanaka Y."/>
            <person name="Predel R."/>
            <person name="Neupert S."/>
            <person name="Schachtner J."/>
            <person name="Verleyen P."/>
            <person name="Raible F."/>
            <person name="Bork P."/>
            <person name="Friedrich M."/>
            <person name="Walden K.K."/>
            <person name="Robertson H.M."/>
            <person name="Angeli S."/>
            <person name="Foret S."/>
            <person name="Bucher G."/>
            <person name="Schuetz S."/>
            <person name="Maleszka R."/>
            <person name="Wimmer E.A."/>
            <person name="Beeman R.W."/>
            <person name="Lorenzen M."/>
            <person name="Tomoyasu Y."/>
            <person name="Miller S.C."/>
            <person name="Grossmann D."/>
            <person name="Bucher G."/>
        </authorList>
    </citation>
    <scope>NUCLEOTIDE SEQUENCE [LARGE SCALE GENOMIC DNA]</scope>
    <source>
        <strain evidence="12 13">Georgia GA2</strain>
    </source>
</reference>
<dbReference type="GO" id="GO:0042302">
    <property type="term" value="F:structural constituent of cuticle"/>
    <property type="evidence" value="ECO:0007669"/>
    <property type="project" value="UniProtKB-UniRule"/>
</dbReference>
<evidence type="ECO:0000256" key="7">
    <source>
        <dbReference type="ARBA" id="ARBA00023136"/>
    </source>
</evidence>
<dbReference type="PROSITE" id="PS00233">
    <property type="entry name" value="CHIT_BIND_RR_1"/>
    <property type="match status" value="1"/>
</dbReference>
<keyword evidence="11" id="KW-0732">Signal</keyword>
<evidence type="ECO:0000256" key="3">
    <source>
        <dbReference type="ARBA" id="ARBA00022460"/>
    </source>
</evidence>
<keyword evidence="5 10" id="KW-0812">Transmembrane</keyword>
<name>A0A139WHQ8_TRICA</name>
<dbReference type="PANTHER" id="PTHR21421">
    <property type="entry name" value="GUSTATORY RECEPTOR"/>
    <property type="match status" value="1"/>
</dbReference>
<keyword evidence="13" id="KW-1185">Reference proteome</keyword>
<keyword evidence="6 10" id="KW-1133">Transmembrane helix</keyword>
<feature type="transmembrane region" description="Helical" evidence="10">
    <location>
        <begin position="356"/>
        <end position="374"/>
    </location>
</feature>
<feature type="signal peptide" evidence="11">
    <location>
        <begin position="1"/>
        <end position="16"/>
    </location>
</feature>
<dbReference type="PROSITE" id="PS51155">
    <property type="entry name" value="CHIT_BIND_RR_2"/>
    <property type="match status" value="1"/>
</dbReference>
<dbReference type="GO" id="GO:0007606">
    <property type="term" value="P:sensory perception of chemical stimulus"/>
    <property type="evidence" value="ECO:0000318"/>
    <property type="project" value="GO_Central"/>
</dbReference>
<dbReference type="PANTHER" id="PTHR21421:SF29">
    <property type="entry name" value="GUSTATORY RECEPTOR 5A FOR TREHALOSE-RELATED"/>
    <property type="match status" value="1"/>
</dbReference>
<evidence type="ECO:0000256" key="9">
    <source>
        <dbReference type="PROSITE-ProRule" id="PRU00497"/>
    </source>
</evidence>
<evidence type="ECO:0000313" key="12">
    <source>
        <dbReference type="EMBL" id="KYB27391.1"/>
    </source>
</evidence>
<evidence type="ECO:0000256" key="5">
    <source>
        <dbReference type="ARBA" id="ARBA00022692"/>
    </source>
</evidence>
<keyword evidence="7 10" id="KW-0472">Membrane</keyword>
<dbReference type="OMA" id="HRAIRPY"/>
<comment type="subcellular location">
    <subcellularLocation>
        <location evidence="1">Cell membrane</location>
        <topology evidence="1">Multi-pass membrane protein</topology>
    </subcellularLocation>
</comment>
<dbReference type="GO" id="GO:0005886">
    <property type="term" value="C:plasma membrane"/>
    <property type="evidence" value="ECO:0007669"/>
    <property type="project" value="UniProtKB-SubCell"/>
</dbReference>
<organism evidence="12 13">
    <name type="scientific">Tribolium castaneum</name>
    <name type="common">Red flour beetle</name>
    <dbReference type="NCBI Taxonomy" id="7070"/>
    <lineage>
        <taxon>Eukaryota</taxon>
        <taxon>Metazoa</taxon>
        <taxon>Ecdysozoa</taxon>
        <taxon>Arthropoda</taxon>
        <taxon>Hexapoda</taxon>
        <taxon>Insecta</taxon>
        <taxon>Pterygota</taxon>
        <taxon>Neoptera</taxon>
        <taxon>Endopterygota</taxon>
        <taxon>Coleoptera</taxon>
        <taxon>Polyphaga</taxon>
        <taxon>Cucujiformia</taxon>
        <taxon>Tenebrionidae</taxon>
        <taxon>Tenebrionidae incertae sedis</taxon>
        <taxon>Tribolium</taxon>
    </lineage>
</organism>
<dbReference type="PRINTS" id="PR00947">
    <property type="entry name" value="CUTICLE"/>
</dbReference>
<keyword evidence="8 12" id="KW-0675">Receptor</keyword>
<sequence length="560" mass="63170">MKVIIALCAFFAASCAQQPATSEPIPIVKYDNEGVNADGSYQWSYETGNGINAQEQGQIKNAGSENEAAEVQGSASWTAPDGTAISLNYIANEDGFQPQGDHLPTPPPIPPAIQRALEWIAAHPEPEEAAAPAASNLKPVTVLEPVHKMKAPQSGLLLIQPQNNFHKSLRFLFVIAQVFGYFPVQGVSEEKVTGISFTWFSLRVLSSLLTAFLGIVVIFAQIRFMKLITGYEQAQMNAIVFYGSGTLSSFLFIKLARDWHEIMTKWNQLDKALISHGWPKGLDKTLKRIAIIFLALEAAEHFTIQANKLIVAVRCRGSFSKGFRYFAVDMSFAVVFDFVDYAHWLGMIFQLMNTRMAFAWTFLDLFIILVSCALSERFRQINDRIQHLTDIKSKHFKEWIAINEDYNRLCLFCDYLDDKISWLILISFFNNFYFIIFQVHLSLNLVLAPPLEIIYYLISSSLLILRMVSVCIYANRVHEESKSPMDILSVAPLEIYNQENIRLIVTAKYQTTGLTARKMFLLTKNLIFAIAGAVLAYELIVIQLNKNQPRKQGPSIYSLC</sequence>
<dbReference type="GO" id="GO:0008527">
    <property type="term" value="F:taste receptor activity"/>
    <property type="evidence" value="ECO:0007669"/>
    <property type="project" value="InterPro"/>
</dbReference>
<dbReference type="Pfam" id="PF06151">
    <property type="entry name" value="Trehalose_recp"/>
    <property type="match status" value="1"/>
</dbReference>
<feature type="transmembrane region" description="Helical" evidence="10">
    <location>
        <begin position="200"/>
        <end position="222"/>
    </location>
</feature>